<dbReference type="EMBL" id="FN649760">
    <property type="protein sequence ID" value="CBJ32881.1"/>
    <property type="molecule type" value="Genomic_DNA"/>
</dbReference>
<protein>
    <submittedName>
        <fullName evidence="2">Uncharacterized protein</fullName>
    </submittedName>
</protein>
<dbReference type="AlphaFoldDB" id="D7FZS4"/>
<evidence type="ECO:0000313" key="3">
    <source>
        <dbReference type="Proteomes" id="UP000002630"/>
    </source>
</evidence>
<evidence type="ECO:0000256" key="1">
    <source>
        <dbReference type="SAM" id="MobiDB-lite"/>
    </source>
</evidence>
<keyword evidence="3" id="KW-1185">Reference proteome</keyword>
<feature type="region of interest" description="Disordered" evidence="1">
    <location>
        <begin position="209"/>
        <end position="232"/>
    </location>
</feature>
<accession>D7FZS4</accession>
<reference evidence="2 3" key="1">
    <citation type="journal article" date="2010" name="Nature">
        <title>The Ectocarpus genome and the independent evolution of multicellularity in brown algae.</title>
        <authorList>
            <person name="Cock J.M."/>
            <person name="Sterck L."/>
            <person name="Rouze P."/>
            <person name="Scornet D."/>
            <person name="Allen A.E."/>
            <person name="Amoutzias G."/>
            <person name="Anthouard V."/>
            <person name="Artiguenave F."/>
            <person name="Aury J.M."/>
            <person name="Badger J.H."/>
            <person name="Beszteri B."/>
            <person name="Billiau K."/>
            <person name="Bonnet E."/>
            <person name="Bothwell J.H."/>
            <person name="Bowler C."/>
            <person name="Boyen C."/>
            <person name="Brownlee C."/>
            <person name="Carrano C.J."/>
            <person name="Charrier B."/>
            <person name="Cho G.Y."/>
            <person name="Coelho S.M."/>
            <person name="Collen J."/>
            <person name="Corre E."/>
            <person name="Da Silva C."/>
            <person name="Delage L."/>
            <person name="Delaroque N."/>
            <person name="Dittami S.M."/>
            <person name="Doulbeau S."/>
            <person name="Elias M."/>
            <person name="Farnham G."/>
            <person name="Gachon C.M."/>
            <person name="Gschloessl B."/>
            <person name="Heesch S."/>
            <person name="Jabbari K."/>
            <person name="Jubin C."/>
            <person name="Kawai H."/>
            <person name="Kimura K."/>
            <person name="Kloareg B."/>
            <person name="Kupper F.C."/>
            <person name="Lang D."/>
            <person name="Le Bail A."/>
            <person name="Leblanc C."/>
            <person name="Lerouge P."/>
            <person name="Lohr M."/>
            <person name="Lopez P.J."/>
            <person name="Martens C."/>
            <person name="Maumus F."/>
            <person name="Michel G."/>
            <person name="Miranda-Saavedra D."/>
            <person name="Morales J."/>
            <person name="Moreau H."/>
            <person name="Motomura T."/>
            <person name="Nagasato C."/>
            <person name="Napoli C.A."/>
            <person name="Nelson D.R."/>
            <person name="Nyvall-Collen P."/>
            <person name="Peters A.F."/>
            <person name="Pommier C."/>
            <person name="Potin P."/>
            <person name="Poulain J."/>
            <person name="Quesneville H."/>
            <person name="Read B."/>
            <person name="Rensing S.A."/>
            <person name="Ritter A."/>
            <person name="Rousvoal S."/>
            <person name="Samanta M."/>
            <person name="Samson G."/>
            <person name="Schroeder D.C."/>
            <person name="Segurens B."/>
            <person name="Strittmatter M."/>
            <person name="Tonon T."/>
            <person name="Tregear J.W."/>
            <person name="Valentin K."/>
            <person name="von Dassow P."/>
            <person name="Yamagishi T."/>
            <person name="Van de Peer Y."/>
            <person name="Wincker P."/>
        </authorList>
    </citation>
    <scope>NUCLEOTIDE SEQUENCE [LARGE SCALE GENOMIC DNA]</scope>
    <source>
        <strain evidence="3">Ec32 / CCAP1310/4</strain>
    </source>
</reference>
<organism evidence="2 3">
    <name type="scientific">Ectocarpus siliculosus</name>
    <name type="common">Brown alga</name>
    <name type="synonym">Conferva siliculosa</name>
    <dbReference type="NCBI Taxonomy" id="2880"/>
    <lineage>
        <taxon>Eukaryota</taxon>
        <taxon>Sar</taxon>
        <taxon>Stramenopiles</taxon>
        <taxon>Ochrophyta</taxon>
        <taxon>PX clade</taxon>
        <taxon>Phaeophyceae</taxon>
        <taxon>Ectocarpales</taxon>
        <taxon>Ectocarpaceae</taxon>
        <taxon>Ectocarpus</taxon>
    </lineage>
</organism>
<sequence>MDGCGAGSGEGPNEKHWSRRKADLMETYRNALGTPQKVEEMNNNGSVVEDPKIMLDERHMVQTTRVVRAVKHFLQLEVQDGVAKMEHSREVAKVYEVDPSTVRRWVKKLCKGGSVVIRKRQYNKREAHPYIDDEDIRNGLREYIDRRLYRRKRDEPRLRIADVQKWINDDLLKEELAGTRGFSRRTVHKWMQKLDFRWSRHRKWVDVDGHNRPDVVTPRPRGRNGDGNNQPQ</sequence>
<dbReference type="Proteomes" id="UP000002630">
    <property type="component" value="Unassembled WGS sequence"/>
</dbReference>
<name>D7FZS4_ECTSI</name>
<dbReference type="OrthoDB" id="61851at2759"/>
<dbReference type="InParanoid" id="D7FZS4"/>
<evidence type="ECO:0000313" key="2">
    <source>
        <dbReference type="EMBL" id="CBJ32881.1"/>
    </source>
</evidence>
<gene>
    <name evidence="2" type="ORF">Esi_0385_0013</name>
</gene>
<proteinExistence type="predicted"/>
<dbReference type="eggNOG" id="ENOG502SWWM">
    <property type="taxonomic scope" value="Eukaryota"/>
</dbReference>